<sequence>MLNPLRWWRATFRPRHPMTDGQARLTDTLLFFSFIALLVGGYSLLKWAGHGHGALMLTSSLLMALALACAGWLRLGGGPGGAMHLAMAGMVLHAVNIIWQSGGLGQSTQLYWLPLLMMLCFLMGHRRQALLWCLLLLAAVVALVALPLLEVSLPRLQLSERARRIETWSGFLLPMVLLMIAQYHTVRLRDSAIDHALNARAQSEQAARLAAEGKAQLGQMLTQADHSAGELVSAAGELGRTSGQLGQAVAELNQGSHHQAEAADRMQSQLAGLHQALERAASFVSEVTHRSASAGERADQGNQALAECVTAIHRIQARHQDIEAATSLITHIAEQTNLLALNAAIEAARAGEHGRGFAVVAQEVRELSTRSNASARQIRELLASSHQEVSSGEAVIQGATQALSGILALVKDIGRDMQALSALTRSQQQALHALGQAGDAVAAVAGQTLATSRQMAAYEADLQGITRLLESQSKGLASIVREG</sequence>
<dbReference type="PANTHER" id="PTHR43531">
    <property type="entry name" value="PROTEIN ICFG"/>
    <property type="match status" value="1"/>
</dbReference>
<gene>
    <name evidence="6" type="ORF">JKV55_01025</name>
</gene>
<organism evidence="6 7">
    <name type="scientific">Zobellella iuensis</name>
    <dbReference type="NCBI Taxonomy" id="2803811"/>
    <lineage>
        <taxon>Bacteria</taxon>
        <taxon>Pseudomonadati</taxon>
        <taxon>Pseudomonadota</taxon>
        <taxon>Gammaproteobacteria</taxon>
        <taxon>Aeromonadales</taxon>
        <taxon>Aeromonadaceae</taxon>
        <taxon>Zobellella</taxon>
    </lineage>
</organism>
<keyword evidence="1" id="KW-0145">Chemotaxis</keyword>
<evidence type="ECO:0000256" key="1">
    <source>
        <dbReference type="ARBA" id="ARBA00022500"/>
    </source>
</evidence>
<accession>A0ABS1QM32</accession>
<dbReference type="SMART" id="SM00283">
    <property type="entry name" value="MA"/>
    <property type="match status" value="1"/>
</dbReference>
<evidence type="ECO:0000256" key="2">
    <source>
        <dbReference type="ARBA" id="ARBA00029447"/>
    </source>
</evidence>
<evidence type="ECO:0000259" key="5">
    <source>
        <dbReference type="PROSITE" id="PS50111"/>
    </source>
</evidence>
<feature type="transmembrane region" description="Helical" evidence="4">
    <location>
        <begin position="108"/>
        <end position="124"/>
    </location>
</feature>
<dbReference type="InterPro" id="IPR004089">
    <property type="entry name" value="MCPsignal_dom"/>
</dbReference>
<dbReference type="Proteomes" id="UP000638570">
    <property type="component" value="Unassembled WGS sequence"/>
</dbReference>
<evidence type="ECO:0000313" key="6">
    <source>
        <dbReference type="EMBL" id="MBL1375913.1"/>
    </source>
</evidence>
<feature type="transmembrane region" description="Helical" evidence="4">
    <location>
        <begin position="129"/>
        <end position="148"/>
    </location>
</feature>
<proteinExistence type="inferred from homology"/>
<dbReference type="InterPro" id="IPR051310">
    <property type="entry name" value="MCP_chemotaxis"/>
</dbReference>
<feature type="transmembrane region" description="Helical" evidence="4">
    <location>
        <begin position="85"/>
        <end position="102"/>
    </location>
</feature>
<dbReference type="PANTHER" id="PTHR43531:SF11">
    <property type="entry name" value="METHYL-ACCEPTING CHEMOTAXIS PROTEIN 3"/>
    <property type="match status" value="1"/>
</dbReference>
<keyword evidence="3" id="KW-0807">Transducer</keyword>
<name>A0ABS1QM32_9GAMM</name>
<feature type="domain" description="Methyl-accepting transducer" evidence="5">
    <location>
        <begin position="234"/>
        <end position="456"/>
    </location>
</feature>
<keyword evidence="7" id="KW-1185">Reference proteome</keyword>
<dbReference type="SUPFAM" id="SSF58104">
    <property type="entry name" value="Methyl-accepting chemotaxis protein (MCP) signaling domain"/>
    <property type="match status" value="1"/>
</dbReference>
<evidence type="ECO:0000313" key="7">
    <source>
        <dbReference type="Proteomes" id="UP000638570"/>
    </source>
</evidence>
<dbReference type="Gene3D" id="1.10.287.950">
    <property type="entry name" value="Methyl-accepting chemotaxis protein"/>
    <property type="match status" value="1"/>
</dbReference>
<keyword evidence="4" id="KW-0812">Transmembrane</keyword>
<dbReference type="EMBL" id="JAERTZ010000002">
    <property type="protein sequence ID" value="MBL1375913.1"/>
    <property type="molecule type" value="Genomic_DNA"/>
</dbReference>
<keyword evidence="4" id="KW-1133">Transmembrane helix</keyword>
<protein>
    <recommendedName>
        <fullName evidence="5">Methyl-accepting transducer domain-containing protein</fullName>
    </recommendedName>
</protein>
<evidence type="ECO:0000256" key="4">
    <source>
        <dbReference type="SAM" id="Phobius"/>
    </source>
</evidence>
<comment type="similarity">
    <text evidence="2">Belongs to the methyl-accepting chemotaxis (MCP) protein family.</text>
</comment>
<dbReference type="PROSITE" id="PS50111">
    <property type="entry name" value="CHEMOTAXIS_TRANSDUC_2"/>
    <property type="match status" value="1"/>
</dbReference>
<evidence type="ECO:0000256" key="3">
    <source>
        <dbReference type="PROSITE-ProRule" id="PRU00284"/>
    </source>
</evidence>
<reference evidence="7" key="1">
    <citation type="submission" date="2021-01" db="EMBL/GenBank/DDBJ databases">
        <title>Genome public.</title>
        <authorList>
            <person name="Liu C."/>
            <person name="Sun Q."/>
        </authorList>
    </citation>
    <scope>NUCLEOTIDE SEQUENCE [LARGE SCALE GENOMIC DNA]</scope>
    <source>
        <strain evidence="7">CGMCC 1.18722</strain>
    </source>
</reference>
<comment type="caution">
    <text evidence="6">The sequence shown here is derived from an EMBL/GenBank/DDBJ whole genome shotgun (WGS) entry which is preliminary data.</text>
</comment>
<keyword evidence="4" id="KW-0472">Membrane</keyword>
<feature type="transmembrane region" description="Helical" evidence="4">
    <location>
        <begin position="25"/>
        <end position="45"/>
    </location>
</feature>
<feature type="transmembrane region" description="Helical" evidence="4">
    <location>
        <begin position="51"/>
        <end position="73"/>
    </location>
</feature>
<dbReference type="Pfam" id="PF00015">
    <property type="entry name" value="MCPsignal"/>
    <property type="match status" value="1"/>
</dbReference>